<dbReference type="SUPFAM" id="SSF49854">
    <property type="entry name" value="Spermadhesin, CUB domain"/>
    <property type="match status" value="1"/>
</dbReference>
<name>A0ABN9XHK7_9DINO</name>
<dbReference type="Gene3D" id="2.40.10.10">
    <property type="entry name" value="Trypsin-like serine proteases"/>
    <property type="match status" value="2"/>
</dbReference>
<dbReference type="InterPro" id="IPR018114">
    <property type="entry name" value="TRYPSIN_HIS"/>
</dbReference>
<evidence type="ECO:0000313" key="5">
    <source>
        <dbReference type="EMBL" id="CAK0899059.1"/>
    </source>
</evidence>
<protein>
    <recommendedName>
        <fullName evidence="4">Peptidase S1 domain-containing protein</fullName>
    </recommendedName>
</protein>
<keyword evidence="3" id="KW-0732">Signal</keyword>
<dbReference type="InterPro" id="IPR035914">
    <property type="entry name" value="Sperma_CUB_dom_sf"/>
</dbReference>
<feature type="signal peptide" evidence="3">
    <location>
        <begin position="1"/>
        <end position="21"/>
    </location>
</feature>
<dbReference type="InterPro" id="IPR001314">
    <property type="entry name" value="Peptidase_S1A"/>
</dbReference>
<keyword evidence="2" id="KW-0645">Protease</keyword>
<dbReference type="PANTHER" id="PTHR24252:SF7">
    <property type="entry name" value="HYALIN"/>
    <property type="match status" value="1"/>
</dbReference>
<dbReference type="SMART" id="SM00020">
    <property type="entry name" value="Tryp_SPc"/>
    <property type="match status" value="2"/>
</dbReference>
<keyword evidence="6" id="KW-1185">Reference proteome</keyword>
<dbReference type="PROSITE" id="PS50240">
    <property type="entry name" value="TRYPSIN_DOM"/>
    <property type="match status" value="1"/>
</dbReference>
<dbReference type="Gene3D" id="2.60.120.290">
    <property type="entry name" value="Spermadhesin, CUB domain"/>
    <property type="match status" value="1"/>
</dbReference>
<evidence type="ECO:0000256" key="2">
    <source>
        <dbReference type="RuleBase" id="RU363034"/>
    </source>
</evidence>
<dbReference type="InterPro" id="IPR009003">
    <property type="entry name" value="Peptidase_S1_PA"/>
</dbReference>
<dbReference type="SUPFAM" id="SSF50494">
    <property type="entry name" value="Trypsin-like serine proteases"/>
    <property type="match status" value="2"/>
</dbReference>
<keyword evidence="2" id="KW-0378">Hydrolase</keyword>
<dbReference type="InterPro" id="IPR001254">
    <property type="entry name" value="Trypsin_dom"/>
</dbReference>
<evidence type="ECO:0000259" key="4">
    <source>
        <dbReference type="PROSITE" id="PS50240"/>
    </source>
</evidence>
<dbReference type="Proteomes" id="UP001189429">
    <property type="component" value="Unassembled WGS sequence"/>
</dbReference>
<organism evidence="5 6">
    <name type="scientific">Prorocentrum cordatum</name>
    <dbReference type="NCBI Taxonomy" id="2364126"/>
    <lineage>
        <taxon>Eukaryota</taxon>
        <taxon>Sar</taxon>
        <taxon>Alveolata</taxon>
        <taxon>Dinophyceae</taxon>
        <taxon>Prorocentrales</taxon>
        <taxon>Prorocentraceae</taxon>
        <taxon>Prorocentrum</taxon>
    </lineage>
</organism>
<dbReference type="PANTHER" id="PTHR24252">
    <property type="entry name" value="ACROSIN-RELATED"/>
    <property type="match status" value="1"/>
</dbReference>
<feature type="non-terminal residue" evidence="5">
    <location>
        <position position="523"/>
    </location>
</feature>
<sequence length="523" mass="55169">MRVVSVSAALVCTALVQIGAASTCGAKGADNTPWTAGGQRIFGGQAATRCEWPWQVSLQTSGGHFCGGTLIAPNWVLTAAHCFPRSSFWVVAGLHSQSQSDTVGVRLEVQQVHTHPNYVNWDQGYDYVLLELASAAPLNDCIGLACLPAEDIGADEECFTTGWGKVNGGSVPDLLQEGGVTTWTNAACQAQWGMSGMTITDDMLCAQGSNGALIAPNWVLTAAHCVGSYSFSIVAGSYHRLSADSSQEVLQVKQVFSHPEYDSSTMRFDFALVELVGEASLNECIGVACLPSEAVADGEECFITGWGTLSSGGTSPDLMQEAQVSIISNSDCSAAYGQSQITDDMLCAQGVNSAGDVTDACQGDSGGPLVCASGGASYVLHGATSWGYGCADERYPGIWSRVSYVRDWIDELMGATEAPTPSTPAPPPTPSPDHMWADVVGQCTLDGACVQSENYPQPYGNNQMCTITIDASNAAPIVVESFDVESYFDYLIVDGGDRYTGTSGPIVVEGFNVESYFDYIMID</sequence>
<dbReference type="InterPro" id="IPR033116">
    <property type="entry name" value="TRYPSIN_SER"/>
</dbReference>
<reference evidence="5" key="1">
    <citation type="submission" date="2023-10" db="EMBL/GenBank/DDBJ databases">
        <authorList>
            <person name="Chen Y."/>
            <person name="Shah S."/>
            <person name="Dougan E. K."/>
            <person name="Thang M."/>
            <person name="Chan C."/>
        </authorList>
    </citation>
    <scope>NUCLEOTIDE SEQUENCE [LARGE SCALE GENOMIC DNA]</scope>
</reference>
<dbReference type="Pfam" id="PF00089">
    <property type="entry name" value="Trypsin"/>
    <property type="match status" value="2"/>
</dbReference>
<accession>A0ABN9XHK7</accession>
<keyword evidence="1" id="KW-1015">Disulfide bond</keyword>
<gene>
    <name evidence="5" type="ORF">PCOR1329_LOCUS76678</name>
</gene>
<evidence type="ECO:0000313" key="6">
    <source>
        <dbReference type="Proteomes" id="UP001189429"/>
    </source>
</evidence>
<dbReference type="EMBL" id="CAUYUJ010020544">
    <property type="protein sequence ID" value="CAK0899059.1"/>
    <property type="molecule type" value="Genomic_DNA"/>
</dbReference>
<dbReference type="PROSITE" id="PS00135">
    <property type="entry name" value="TRYPSIN_SER"/>
    <property type="match status" value="1"/>
</dbReference>
<dbReference type="CDD" id="cd00190">
    <property type="entry name" value="Tryp_SPc"/>
    <property type="match status" value="1"/>
</dbReference>
<dbReference type="PRINTS" id="PR00722">
    <property type="entry name" value="CHYMOTRYPSIN"/>
</dbReference>
<evidence type="ECO:0000256" key="3">
    <source>
        <dbReference type="SAM" id="SignalP"/>
    </source>
</evidence>
<feature type="chain" id="PRO_5045430449" description="Peptidase S1 domain-containing protein" evidence="3">
    <location>
        <begin position="22"/>
        <end position="523"/>
    </location>
</feature>
<comment type="caution">
    <text evidence="5">The sequence shown here is derived from an EMBL/GenBank/DDBJ whole genome shotgun (WGS) entry which is preliminary data.</text>
</comment>
<keyword evidence="2" id="KW-0720">Serine protease</keyword>
<evidence type="ECO:0000256" key="1">
    <source>
        <dbReference type="ARBA" id="ARBA00023157"/>
    </source>
</evidence>
<proteinExistence type="predicted"/>
<feature type="domain" description="Peptidase S1" evidence="4">
    <location>
        <begin position="41"/>
        <end position="414"/>
    </location>
</feature>
<dbReference type="PROSITE" id="PS00134">
    <property type="entry name" value="TRYPSIN_HIS"/>
    <property type="match status" value="2"/>
</dbReference>
<dbReference type="InterPro" id="IPR043504">
    <property type="entry name" value="Peptidase_S1_PA_chymotrypsin"/>
</dbReference>